<protein>
    <submittedName>
        <fullName evidence="3">Type IV-A pilus assembly ATPase PilB</fullName>
    </submittedName>
</protein>
<feature type="region of interest" description="Disordered" evidence="1">
    <location>
        <begin position="157"/>
        <end position="183"/>
    </location>
</feature>
<dbReference type="Gene3D" id="3.30.300.160">
    <property type="entry name" value="Type II secretion system, protein E, N-terminal domain"/>
    <property type="match status" value="1"/>
</dbReference>
<proteinExistence type="predicted"/>
<name>A0A0G1VHT2_9BACT</name>
<dbReference type="InterPro" id="IPR037257">
    <property type="entry name" value="T2SS_E_N_sf"/>
</dbReference>
<comment type="caution">
    <text evidence="3">The sequence shown here is derived from an EMBL/GenBank/DDBJ whole genome shotgun (WGS) entry which is preliminary data.</text>
</comment>
<evidence type="ECO:0000259" key="2">
    <source>
        <dbReference type="Pfam" id="PF05157"/>
    </source>
</evidence>
<organism evidence="3 4">
    <name type="scientific">candidate division CPR1 bacterium GW2011_GWC1_49_13</name>
    <dbReference type="NCBI Taxonomy" id="1618342"/>
    <lineage>
        <taxon>Bacteria</taxon>
        <taxon>candidate division CPR1</taxon>
    </lineage>
</organism>
<sequence>MMLPNADFLAVLKDAGLLTINDVSEIENEAKAKGTPAYYLVLERQLATDDQIAKTMSKFYGVPQAPLGKISIAEDVLKTVPELVARAKLVVPFARTAEGLKLATSDPHDLEIIEFIRKKTGDVILVSYATPRQIDDAIRVYQKDIKTAFKNLLTESEAEAKRTGRPVEDSPGDGHPHQGFGRT</sequence>
<evidence type="ECO:0000256" key="1">
    <source>
        <dbReference type="SAM" id="MobiDB-lite"/>
    </source>
</evidence>
<dbReference type="AlphaFoldDB" id="A0A0G1VHT2"/>
<dbReference type="EMBL" id="LCPW01000008">
    <property type="protein sequence ID" value="KKW05795.1"/>
    <property type="molecule type" value="Genomic_DNA"/>
</dbReference>
<dbReference type="SUPFAM" id="SSF160246">
    <property type="entry name" value="EspE N-terminal domain-like"/>
    <property type="match status" value="1"/>
</dbReference>
<evidence type="ECO:0000313" key="3">
    <source>
        <dbReference type="EMBL" id="KKW05795.1"/>
    </source>
</evidence>
<evidence type="ECO:0000313" key="4">
    <source>
        <dbReference type="Proteomes" id="UP000034119"/>
    </source>
</evidence>
<dbReference type="InterPro" id="IPR007831">
    <property type="entry name" value="T2SS_GspE_N"/>
</dbReference>
<gene>
    <name evidence="3" type="ORF">UY40_C0008G0022</name>
</gene>
<feature type="compositionally biased region" description="Basic and acidic residues" evidence="1">
    <location>
        <begin position="158"/>
        <end position="176"/>
    </location>
</feature>
<dbReference type="Pfam" id="PF05157">
    <property type="entry name" value="MshEN"/>
    <property type="match status" value="1"/>
</dbReference>
<accession>A0A0G1VHT2</accession>
<feature type="domain" description="Type II secretion system protein GspE N-terminal" evidence="2">
    <location>
        <begin position="60"/>
        <end position="144"/>
    </location>
</feature>
<dbReference type="STRING" id="1618342.UY40_C0008G0022"/>
<reference evidence="3 4" key="1">
    <citation type="journal article" date="2015" name="Nature">
        <title>rRNA introns, odd ribosomes, and small enigmatic genomes across a large radiation of phyla.</title>
        <authorList>
            <person name="Brown C.T."/>
            <person name="Hug L.A."/>
            <person name="Thomas B.C."/>
            <person name="Sharon I."/>
            <person name="Castelle C.J."/>
            <person name="Singh A."/>
            <person name="Wilkins M.J."/>
            <person name="Williams K.H."/>
            <person name="Banfield J.F."/>
        </authorList>
    </citation>
    <scope>NUCLEOTIDE SEQUENCE [LARGE SCALE GENOMIC DNA]</scope>
</reference>
<dbReference type="Proteomes" id="UP000034119">
    <property type="component" value="Unassembled WGS sequence"/>
</dbReference>